<comment type="caution">
    <text evidence="2">The sequence shown here is derived from an EMBL/GenBank/DDBJ whole genome shotgun (WGS) entry which is preliminary data.</text>
</comment>
<dbReference type="EMBL" id="BMMH01000006">
    <property type="protein sequence ID" value="GGL16781.1"/>
    <property type="molecule type" value="Genomic_DNA"/>
</dbReference>
<dbReference type="Proteomes" id="UP000638263">
    <property type="component" value="Unassembled WGS sequence"/>
</dbReference>
<dbReference type="InterPro" id="IPR043917">
    <property type="entry name" value="DUF5753"/>
</dbReference>
<reference evidence="2" key="1">
    <citation type="journal article" date="2014" name="Int. J. Syst. Evol. Microbiol.">
        <title>Complete genome sequence of Corynebacterium casei LMG S-19264T (=DSM 44701T), isolated from a smear-ripened cheese.</title>
        <authorList>
            <consortium name="US DOE Joint Genome Institute (JGI-PGF)"/>
            <person name="Walter F."/>
            <person name="Albersmeier A."/>
            <person name="Kalinowski J."/>
            <person name="Ruckert C."/>
        </authorList>
    </citation>
    <scope>NUCLEOTIDE SEQUENCE</scope>
    <source>
        <strain evidence="2">CGMCC 4.3508</strain>
    </source>
</reference>
<evidence type="ECO:0000259" key="1">
    <source>
        <dbReference type="Pfam" id="PF19054"/>
    </source>
</evidence>
<accession>A0A917RN98</accession>
<dbReference type="RefSeq" id="WP_058855972.1">
    <property type="nucleotide sequence ID" value="NZ_BMMH01000006.1"/>
</dbReference>
<evidence type="ECO:0000313" key="2">
    <source>
        <dbReference type="EMBL" id="GGL16781.1"/>
    </source>
</evidence>
<keyword evidence="3" id="KW-1185">Reference proteome</keyword>
<dbReference type="Pfam" id="PF19054">
    <property type="entry name" value="DUF5753"/>
    <property type="match status" value="1"/>
</dbReference>
<evidence type="ECO:0000313" key="3">
    <source>
        <dbReference type="Proteomes" id="UP000638263"/>
    </source>
</evidence>
<proteinExistence type="predicted"/>
<gene>
    <name evidence="2" type="ORF">GCM10011588_34330</name>
</gene>
<organism evidence="2 3">
    <name type="scientific">Nocardia jinanensis</name>
    <dbReference type="NCBI Taxonomy" id="382504"/>
    <lineage>
        <taxon>Bacteria</taxon>
        <taxon>Bacillati</taxon>
        <taxon>Actinomycetota</taxon>
        <taxon>Actinomycetes</taxon>
        <taxon>Mycobacteriales</taxon>
        <taxon>Nocardiaceae</taxon>
        <taxon>Nocardia</taxon>
    </lineage>
</organism>
<feature type="domain" description="DUF5753" evidence="1">
    <location>
        <begin position="61"/>
        <end position="170"/>
    </location>
</feature>
<dbReference type="AlphaFoldDB" id="A0A917RN98"/>
<name>A0A917RN98_9NOCA</name>
<sequence>MPGNDGVLEIPHPLLTFLEPGTCLGVLLQDMRWFSISTTTHRRTSNPGRPPASNVNRFCTGGNHRFYFLIAEQVLHTHVGDPNVMVEQLDRLLTAMSLPRVVLGIVPAGAEYRTPVMNDFIMFDIRMVQVETISAELTITQPSEIAVYGKAFHTLTSQAIHGQAARAMITAAMNGSALYP</sequence>
<reference evidence="2" key="2">
    <citation type="submission" date="2020-09" db="EMBL/GenBank/DDBJ databases">
        <authorList>
            <person name="Sun Q."/>
            <person name="Zhou Y."/>
        </authorList>
    </citation>
    <scope>NUCLEOTIDE SEQUENCE</scope>
    <source>
        <strain evidence="2">CGMCC 4.3508</strain>
    </source>
</reference>
<protein>
    <recommendedName>
        <fullName evidence="1">DUF5753 domain-containing protein</fullName>
    </recommendedName>
</protein>